<dbReference type="EC" id="3.1.1.61" evidence="5"/>
<dbReference type="GO" id="GO:0008984">
    <property type="term" value="F:protein-glutamate methylesterase activity"/>
    <property type="evidence" value="ECO:0007669"/>
    <property type="project" value="UniProtKB-UniRule"/>
</dbReference>
<comment type="subcellular location">
    <subcellularLocation>
        <location evidence="5">Cytoplasm</location>
    </subcellularLocation>
</comment>
<dbReference type="Pfam" id="PF01339">
    <property type="entry name" value="CheB_methylest"/>
    <property type="match status" value="1"/>
</dbReference>
<keyword evidence="5 7" id="KW-0597">Phosphoprotein</keyword>
<keyword evidence="2 5" id="KW-0145">Chemotaxis</keyword>
<dbReference type="EMBL" id="KM886859">
    <property type="protein sequence ID" value="AJA33697.1"/>
    <property type="molecule type" value="Genomic_DNA"/>
</dbReference>
<evidence type="ECO:0000256" key="7">
    <source>
        <dbReference type="PROSITE-ProRule" id="PRU00169"/>
    </source>
</evidence>
<evidence type="ECO:0000259" key="8">
    <source>
        <dbReference type="PROSITE" id="PS50110"/>
    </source>
</evidence>
<evidence type="ECO:0000256" key="2">
    <source>
        <dbReference type="ARBA" id="ARBA00022500"/>
    </source>
</evidence>
<dbReference type="SUPFAM" id="SSF52738">
    <property type="entry name" value="Methylesterase CheB, C-terminal domain"/>
    <property type="match status" value="1"/>
</dbReference>
<evidence type="ECO:0000256" key="4">
    <source>
        <dbReference type="ARBA" id="ARBA00048267"/>
    </source>
</evidence>
<dbReference type="GO" id="GO:0006935">
    <property type="term" value="P:chemotaxis"/>
    <property type="evidence" value="ECO:0007669"/>
    <property type="project" value="UniProtKB-UniRule"/>
</dbReference>
<organism evidence="10">
    <name type="scientific">Ligilactobacillus agilis</name>
    <dbReference type="NCBI Taxonomy" id="1601"/>
    <lineage>
        <taxon>Bacteria</taxon>
        <taxon>Bacillati</taxon>
        <taxon>Bacillota</taxon>
        <taxon>Bacilli</taxon>
        <taxon>Lactobacillales</taxon>
        <taxon>Lactobacillaceae</taxon>
        <taxon>Ligilactobacillus</taxon>
    </lineage>
</organism>
<dbReference type="NCBIfam" id="NF001965">
    <property type="entry name" value="PRK00742.1"/>
    <property type="match status" value="1"/>
</dbReference>
<evidence type="ECO:0000256" key="3">
    <source>
        <dbReference type="ARBA" id="ARBA00022801"/>
    </source>
</evidence>
<evidence type="ECO:0000259" key="9">
    <source>
        <dbReference type="PROSITE" id="PS50122"/>
    </source>
</evidence>
<comment type="PTM">
    <text evidence="5">Phosphorylated by CheA. Phosphorylation of the N-terminal regulatory domain activates the methylesterase activity.</text>
</comment>
<feature type="domain" description="Response regulatory" evidence="8">
    <location>
        <begin position="3"/>
        <end position="119"/>
    </location>
</feature>
<feature type="active site" evidence="5 6">
    <location>
        <position position="286"/>
    </location>
</feature>
<dbReference type="InterPro" id="IPR001789">
    <property type="entry name" value="Sig_transdc_resp-reg_receiver"/>
</dbReference>
<comment type="catalytic activity">
    <reaction evidence="5">
        <text>L-glutaminyl-[protein] + H2O = L-glutamyl-[protein] + NH4(+)</text>
        <dbReference type="Rhea" id="RHEA:16441"/>
        <dbReference type="Rhea" id="RHEA-COMP:10207"/>
        <dbReference type="Rhea" id="RHEA-COMP:10208"/>
        <dbReference type="ChEBI" id="CHEBI:15377"/>
        <dbReference type="ChEBI" id="CHEBI:28938"/>
        <dbReference type="ChEBI" id="CHEBI:29973"/>
        <dbReference type="ChEBI" id="CHEBI:30011"/>
        <dbReference type="EC" id="3.5.1.44"/>
    </reaction>
</comment>
<reference evidence="10" key="1">
    <citation type="journal article" date="2014" name="Appl. Environ. Microbiol.">
        <title>Detection and genomic characterization of motility in Lactobacillus curvatus: confirmation of motility in a species outside the Lactobacillus salivarius clade.</title>
        <authorList>
            <person name="Cousin F.J."/>
            <person name="Lynch S.M."/>
            <person name="Harris H.M."/>
            <person name="McCann A."/>
            <person name="Lynch D.B."/>
            <person name="Neville B.A."/>
            <person name="Irisawa T."/>
            <person name="Okada S."/>
            <person name="Endo A."/>
            <person name="O'Toole P.W."/>
        </authorList>
    </citation>
    <scope>NUCLEOTIDE SEQUENCE</scope>
    <source>
        <strain evidence="10">DSM 20509</strain>
    </source>
</reference>
<dbReference type="PANTHER" id="PTHR42872:SF6">
    <property type="entry name" value="PROTEIN-GLUTAMATE METHYLESTERASE_PROTEIN-GLUTAMINE GLUTAMINASE"/>
    <property type="match status" value="1"/>
</dbReference>
<feature type="active site" evidence="5 6">
    <location>
        <position position="195"/>
    </location>
</feature>
<dbReference type="GO" id="GO:0050568">
    <property type="term" value="F:protein-glutamine glutaminase activity"/>
    <property type="evidence" value="ECO:0007669"/>
    <property type="project" value="UniProtKB-UniRule"/>
</dbReference>
<evidence type="ECO:0000256" key="5">
    <source>
        <dbReference type="HAMAP-Rule" id="MF_00099"/>
    </source>
</evidence>
<accession>A0A0A7REQ1</accession>
<dbReference type="PIRSF" id="PIRSF000876">
    <property type="entry name" value="RR_chemtxs_CheB"/>
    <property type="match status" value="1"/>
</dbReference>
<comment type="function">
    <text evidence="5">Involved in chemotaxis. Part of a chemotaxis signal transduction system that modulates chemotaxis in response to various stimuli. Catalyzes the demethylation of specific methylglutamate residues introduced into the chemoreceptors (methyl-accepting chemotaxis proteins or MCP) by CheR. Also mediates the irreversible deamidation of specific glutamine residues to glutamic acid.</text>
</comment>
<keyword evidence="1 5" id="KW-0963">Cytoplasm</keyword>
<dbReference type="AlphaFoldDB" id="A0A0A7REQ1"/>
<dbReference type="InterPro" id="IPR000673">
    <property type="entry name" value="Sig_transdc_resp-reg_Me-estase"/>
</dbReference>
<dbReference type="PANTHER" id="PTHR42872">
    <property type="entry name" value="PROTEIN-GLUTAMATE METHYLESTERASE/PROTEIN-GLUTAMINE GLUTAMINASE"/>
    <property type="match status" value="1"/>
</dbReference>
<gene>
    <name evidence="5 10" type="primary">cheB</name>
</gene>
<evidence type="ECO:0000256" key="6">
    <source>
        <dbReference type="PROSITE-ProRule" id="PRU00050"/>
    </source>
</evidence>
<dbReference type="SUPFAM" id="SSF52172">
    <property type="entry name" value="CheY-like"/>
    <property type="match status" value="1"/>
</dbReference>
<comment type="similarity">
    <text evidence="5">Belongs to the CheB family.</text>
</comment>
<dbReference type="GO" id="GO:0005737">
    <property type="term" value="C:cytoplasm"/>
    <property type="evidence" value="ECO:0007669"/>
    <property type="project" value="UniProtKB-SubCell"/>
</dbReference>
<evidence type="ECO:0000256" key="1">
    <source>
        <dbReference type="ARBA" id="ARBA00022490"/>
    </source>
</evidence>
<proteinExistence type="inferred from homology"/>
<protein>
    <recommendedName>
        <fullName evidence="5">Protein-glutamate methylesterase/protein-glutamine glutaminase</fullName>
        <ecNumber evidence="5">3.1.1.61</ecNumber>
        <ecNumber evidence="5">3.5.1.44</ecNumber>
    </recommendedName>
</protein>
<dbReference type="InterPro" id="IPR035909">
    <property type="entry name" value="CheB_C"/>
</dbReference>
<dbReference type="EC" id="3.5.1.44" evidence="5"/>
<dbReference type="PROSITE" id="PS50122">
    <property type="entry name" value="CHEB"/>
    <property type="match status" value="1"/>
</dbReference>
<dbReference type="PROSITE" id="PS50110">
    <property type="entry name" value="RESPONSE_REGULATORY"/>
    <property type="match status" value="1"/>
</dbReference>
<feature type="domain" description="CheB-type methylesterase" evidence="9">
    <location>
        <begin position="156"/>
        <end position="342"/>
    </location>
</feature>
<dbReference type="CDD" id="cd17541">
    <property type="entry name" value="REC_CheB-like"/>
    <property type="match status" value="1"/>
</dbReference>
<sequence length="342" mass="37289">MIRILVVDDSAFMRKVITDLIAKMPGIELAGVARNGKAAVDFVKADSELDLVLMDVEMPLLNGLEALKQIKQFSSVPVVMLSALTNQEVTIEALESGATDFVEKPTNIMAIKDDWIREFFAKIKAASRQQRRPLSRRREVAPTATTSGQVKTSLELRRNLKAVVIGSSTGGPRALLHLITALPARLAVPVIIVQHMPKGFTKTFAERMDAEAKPKVSEASDGMLLKNEVYLAPGDYHMVIKDGRLHLNQEPKMHGTRPAVDPLFDSAAAYYGQNLVGIILTGMGKDGAEGMGTILAKGGYTIAQDKDSCVVFGMPRSAIEKGVVNEVLSLDQIRIKLEELVR</sequence>
<dbReference type="Gene3D" id="3.40.50.2300">
    <property type="match status" value="1"/>
</dbReference>
<dbReference type="InterPro" id="IPR011006">
    <property type="entry name" value="CheY-like_superfamily"/>
</dbReference>
<dbReference type="CDD" id="cd16432">
    <property type="entry name" value="CheB_Rec"/>
    <property type="match status" value="1"/>
</dbReference>
<evidence type="ECO:0000313" key="10">
    <source>
        <dbReference type="EMBL" id="AJA33697.1"/>
    </source>
</evidence>
<keyword evidence="3 5" id="KW-0378">Hydrolase</keyword>
<dbReference type="Pfam" id="PF00072">
    <property type="entry name" value="Response_reg"/>
    <property type="match status" value="1"/>
</dbReference>
<feature type="active site" evidence="5 6">
    <location>
        <position position="168"/>
    </location>
</feature>
<feature type="modified residue" description="4-aspartylphosphate" evidence="5 7">
    <location>
        <position position="55"/>
    </location>
</feature>
<comment type="catalytic activity">
    <reaction evidence="4 5">
        <text>[protein]-L-glutamate 5-O-methyl ester + H2O = L-glutamyl-[protein] + methanol + H(+)</text>
        <dbReference type="Rhea" id="RHEA:23236"/>
        <dbReference type="Rhea" id="RHEA-COMP:10208"/>
        <dbReference type="Rhea" id="RHEA-COMP:10311"/>
        <dbReference type="ChEBI" id="CHEBI:15377"/>
        <dbReference type="ChEBI" id="CHEBI:15378"/>
        <dbReference type="ChEBI" id="CHEBI:17790"/>
        <dbReference type="ChEBI" id="CHEBI:29973"/>
        <dbReference type="ChEBI" id="CHEBI:82795"/>
        <dbReference type="EC" id="3.1.1.61"/>
    </reaction>
</comment>
<dbReference type="Gene3D" id="3.40.50.180">
    <property type="entry name" value="Methylesterase CheB, C-terminal domain"/>
    <property type="match status" value="1"/>
</dbReference>
<comment type="domain">
    <text evidence="5">Contains a C-terminal catalytic domain, and an N-terminal region which modulates catalytic activity.</text>
</comment>
<name>A0A0A7REQ1_9LACO</name>
<dbReference type="SMART" id="SM00448">
    <property type="entry name" value="REC"/>
    <property type="match status" value="1"/>
</dbReference>
<dbReference type="GO" id="GO:0000156">
    <property type="term" value="F:phosphorelay response regulator activity"/>
    <property type="evidence" value="ECO:0007669"/>
    <property type="project" value="InterPro"/>
</dbReference>
<dbReference type="InterPro" id="IPR008248">
    <property type="entry name" value="CheB-like"/>
</dbReference>
<dbReference type="HAMAP" id="MF_00099">
    <property type="entry name" value="CheB_chemtxs"/>
    <property type="match status" value="1"/>
</dbReference>